<accession>A0A167RDF4</accession>
<keyword evidence="4" id="KW-1185">Reference proteome</keyword>
<keyword evidence="2" id="KW-0472">Membrane</keyword>
<dbReference type="Proteomes" id="UP000076738">
    <property type="component" value="Unassembled WGS sequence"/>
</dbReference>
<dbReference type="EMBL" id="KV417268">
    <property type="protein sequence ID" value="KZP00793.1"/>
    <property type="molecule type" value="Genomic_DNA"/>
</dbReference>
<protein>
    <submittedName>
        <fullName evidence="3">Uncharacterized protein</fullName>
    </submittedName>
</protein>
<feature type="compositionally biased region" description="Low complexity" evidence="1">
    <location>
        <begin position="68"/>
        <end position="80"/>
    </location>
</feature>
<evidence type="ECO:0000256" key="1">
    <source>
        <dbReference type="SAM" id="MobiDB-lite"/>
    </source>
</evidence>
<feature type="compositionally biased region" description="Pro residues" evidence="1">
    <location>
        <begin position="84"/>
        <end position="107"/>
    </location>
</feature>
<evidence type="ECO:0000313" key="4">
    <source>
        <dbReference type="Proteomes" id="UP000076738"/>
    </source>
</evidence>
<feature type="region of interest" description="Disordered" evidence="1">
    <location>
        <begin position="163"/>
        <end position="187"/>
    </location>
</feature>
<name>A0A167RDF4_CALVF</name>
<evidence type="ECO:0000313" key="3">
    <source>
        <dbReference type="EMBL" id="KZP00793.1"/>
    </source>
</evidence>
<feature type="region of interest" description="Disordered" evidence="1">
    <location>
        <begin position="1"/>
        <end position="25"/>
    </location>
</feature>
<keyword evidence="2" id="KW-1133">Transmembrane helix</keyword>
<gene>
    <name evidence="3" type="ORF">CALVIDRAFT_213518</name>
</gene>
<feature type="region of interest" description="Disordered" evidence="1">
    <location>
        <begin position="738"/>
        <end position="766"/>
    </location>
</feature>
<organism evidence="3 4">
    <name type="scientific">Calocera viscosa (strain TUFC12733)</name>
    <dbReference type="NCBI Taxonomy" id="1330018"/>
    <lineage>
        <taxon>Eukaryota</taxon>
        <taxon>Fungi</taxon>
        <taxon>Dikarya</taxon>
        <taxon>Basidiomycota</taxon>
        <taxon>Agaricomycotina</taxon>
        <taxon>Dacrymycetes</taxon>
        <taxon>Dacrymycetales</taxon>
        <taxon>Dacrymycetaceae</taxon>
        <taxon>Calocera</taxon>
    </lineage>
</organism>
<evidence type="ECO:0000256" key="2">
    <source>
        <dbReference type="SAM" id="Phobius"/>
    </source>
</evidence>
<feature type="compositionally biased region" description="Polar residues" evidence="1">
    <location>
        <begin position="177"/>
        <end position="187"/>
    </location>
</feature>
<feature type="region of interest" description="Disordered" evidence="1">
    <location>
        <begin position="55"/>
        <end position="113"/>
    </location>
</feature>
<feature type="region of interest" description="Disordered" evidence="1">
    <location>
        <begin position="642"/>
        <end position="664"/>
    </location>
</feature>
<dbReference type="OrthoDB" id="10514976at2759"/>
<dbReference type="AlphaFoldDB" id="A0A167RDF4"/>
<keyword evidence="2" id="KW-0812">Transmembrane</keyword>
<proteinExistence type="predicted"/>
<sequence length="838" mass="89891">MAKFPSSVRRLTVQRDVSPPTSSVSVPSVTLLMSAPTTMTIPPITSTPTSLLYNTPLMSSSMDDEMVSGTPTASSSPPGYGSSGPPPNPPPGIPNGPPPNVPPPQGIPGPEELVSDGHIPPWVIAIISIIVAIIIMLCVILAMRMCRSRRQQLPVYKVHMGTPRSSWEKGGALPASDTLTPLNPRNSLLISTPRRLDKKAQTGRKRPLKRPGTAESIGKRVVEGIASVARSHVPTKLVISKPIPVPNIVLEPPTPSSSNFTGLSTVPSFDSAALQPETTVEKLRNPTDDALPTPPSKRCSIHVHRGLEGDEAYEMVHLKGVESLHAHRQAPTRVMSNDLPVLCSTPSGTGPSITVTVAKETEGGSARSEIWDGYQDYLDFAEMGSPLPVSSTGDLSEVKSRSDRWSECKTSSSVYSEMPSQGSARELAAEANHHRLLHSSSVFEHGAGWKDATDDEVGEEDMSDLNGTIPVLTASPSADSTASVNIALWELVLGHGSITSMADITKNANLRKSRLSEVSTAPPVLHSPLILSTPHDDPSTFEHDVSPEIPEPEMMSRASCWSFLDDLEGEPLEANKVDEAHATREIQGAPHVSPLRIAKRTMDSRPSIVTHETVGPYPVLPFPVALICDDFAVDMASIPQLNDDSMSGDQDKSTVEDHLPSSPPPTDFLKDLLGEIPWYDGFKEELLPQPKDRVASKRLKPSRIPVRRISKRRSAIGSTPLTPKTHVLLRSAIPSPVYSTSARPRRAPTSPYARSHQKTTGVTKRADGTKKFRSSLIPGSLQVTSHSGMKAHILGRRVSITRNGSVGRASLIAVTGIAGAYVNSALSSSHIPPSSTFL</sequence>
<feature type="transmembrane region" description="Helical" evidence="2">
    <location>
        <begin position="122"/>
        <end position="143"/>
    </location>
</feature>
<feature type="compositionally biased region" description="Basic and acidic residues" evidence="1">
    <location>
        <begin position="649"/>
        <end position="659"/>
    </location>
</feature>
<reference evidence="3 4" key="1">
    <citation type="journal article" date="2016" name="Mol. Biol. Evol.">
        <title>Comparative Genomics of Early-Diverging Mushroom-Forming Fungi Provides Insights into the Origins of Lignocellulose Decay Capabilities.</title>
        <authorList>
            <person name="Nagy L.G."/>
            <person name="Riley R."/>
            <person name="Tritt A."/>
            <person name="Adam C."/>
            <person name="Daum C."/>
            <person name="Floudas D."/>
            <person name="Sun H."/>
            <person name="Yadav J.S."/>
            <person name="Pangilinan J."/>
            <person name="Larsson K.H."/>
            <person name="Matsuura K."/>
            <person name="Barry K."/>
            <person name="Labutti K."/>
            <person name="Kuo R."/>
            <person name="Ohm R.A."/>
            <person name="Bhattacharya S.S."/>
            <person name="Shirouzu T."/>
            <person name="Yoshinaga Y."/>
            <person name="Martin F.M."/>
            <person name="Grigoriev I.V."/>
            <person name="Hibbett D.S."/>
        </authorList>
    </citation>
    <scope>NUCLEOTIDE SEQUENCE [LARGE SCALE GENOMIC DNA]</scope>
    <source>
        <strain evidence="3 4">TUFC12733</strain>
    </source>
</reference>